<keyword evidence="3" id="KW-1185">Reference proteome</keyword>
<evidence type="ECO:0008006" key="4">
    <source>
        <dbReference type="Google" id="ProtNLM"/>
    </source>
</evidence>
<comment type="caution">
    <text evidence="2">The sequence shown here is derived from an EMBL/GenBank/DDBJ whole genome shotgun (WGS) entry which is preliminary data.</text>
</comment>
<feature type="transmembrane region" description="Helical" evidence="1">
    <location>
        <begin position="38"/>
        <end position="58"/>
    </location>
</feature>
<feature type="transmembrane region" description="Helical" evidence="1">
    <location>
        <begin position="95"/>
        <end position="114"/>
    </location>
</feature>
<dbReference type="EMBL" id="JBHSLF010000007">
    <property type="protein sequence ID" value="MFC5343004.1"/>
    <property type="molecule type" value="Genomic_DNA"/>
</dbReference>
<gene>
    <name evidence="2" type="ORF">ACFPIE_03695</name>
</gene>
<proteinExistence type="predicted"/>
<evidence type="ECO:0000313" key="3">
    <source>
        <dbReference type="Proteomes" id="UP001596152"/>
    </source>
</evidence>
<name>A0ABW0FNE1_9CAUL</name>
<sequence>MNLDLVPLGWIHSLACLVALAAGPVGFMTRKGSPRHVLIGRAYMVSMIVLNLTALGVYRLGIFFFPHWLAILTLVLIAAGWGSARLIRRHVAWRYVHLSSMIASYYLLIGGGVNEVYLRVDAARDLLNAAGPQLLGQTHAVVMLVFLVLLLGWNGWEAAKMIRRRLRRAAPYPAGASSR</sequence>
<keyword evidence="1" id="KW-0812">Transmembrane</keyword>
<organism evidence="2 3">
    <name type="scientific">Brevundimonas staleyi</name>
    <dbReference type="NCBI Taxonomy" id="74326"/>
    <lineage>
        <taxon>Bacteria</taxon>
        <taxon>Pseudomonadati</taxon>
        <taxon>Pseudomonadota</taxon>
        <taxon>Alphaproteobacteria</taxon>
        <taxon>Caulobacterales</taxon>
        <taxon>Caulobacteraceae</taxon>
        <taxon>Brevundimonas</taxon>
    </lineage>
</organism>
<dbReference type="RefSeq" id="WP_374036447.1">
    <property type="nucleotide sequence ID" value="NZ_CP169082.1"/>
</dbReference>
<accession>A0ABW0FNE1</accession>
<feature type="transmembrane region" description="Helical" evidence="1">
    <location>
        <begin position="64"/>
        <end position="83"/>
    </location>
</feature>
<dbReference type="Proteomes" id="UP001596152">
    <property type="component" value="Unassembled WGS sequence"/>
</dbReference>
<feature type="transmembrane region" description="Helical" evidence="1">
    <location>
        <begin position="134"/>
        <end position="156"/>
    </location>
</feature>
<feature type="transmembrane region" description="Helical" evidence="1">
    <location>
        <begin position="6"/>
        <end position="26"/>
    </location>
</feature>
<protein>
    <recommendedName>
        <fullName evidence="4">DUF2306 domain-containing protein</fullName>
    </recommendedName>
</protein>
<evidence type="ECO:0000313" key="2">
    <source>
        <dbReference type="EMBL" id="MFC5343004.1"/>
    </source>
</evidence>
<keyword evidence="1" id="KW-1133">Transmembrane helix</keyword>
<evidence type="ECO:0000256" key="1">
    <source>
        <dbReference type="SAM" id="Phobius"/>
    </source>
</evidence>
<reference evidence="3" key="1">
    <citation type="journal article" date="2019" name="Int. J. Syst. Evol. Microbiol.">
        <title>The Global Catalogue of Microorganisms (GCM) 10K type strain sequencing project: providing services to taxonomists for standard genome sequencing and annotation.</title>
        <authorList>
            <consortium name="The Broad Institute Genomics Platform"/>
            <consortium name="The Broad Institute Genome Sequencing Center for Infectious Disease"/>
            <person name="Wu L."/>
            <person name="Ma J."/>
        </authorList>
    </citation>
    <scope>NUCLEOTIDE SEQUENCE [LARGE SCALE GENOMIC DNA]</scope>
    <source>
        <strain evidence="3">JCM 12125</strain>
    </source>
</reference>
<keyword evidence="1" id="KW-0472">Membrane</keyword>